<dbReference type="KEGG" id="mok:Metok_0296"/>
<dbReference type="Proteomes" id="UP000009296">
    <property type="component" value="Chromosome"/>
</dbReference>
<dbReference type="OrthoDB" id="384992at2157"/>
<evidence type="ECO:0000313" key="1">
    <source>
        <dbReference type="EMBL" id="AEH06286.1"/>
    </source>
</evidence>
<organism evidence="1 2">
    <name type="scientific">Methanothermococcus okinawensis (strain DSM 14208 / JCM 11175 / IH1)</name>
    <dbReference type="NCBI Taxonomy" id="647113"/>
    <lineage>
        <taxon>Archaea</taxon>
        <taxon>Methanobacteriati</taxon>
        <taxon>Methanobacteriota</taxon>
        <taxon>Methanomada group</taxon>
        <taxon>Methanococci</taxon>
        <taxon>Methanococcales</taxon>
        <taxon>Methanococcaceae</taxon>
        <taxon>Methanothermococcus</taxon>
    </lineage>
</organism>
<evidence type="ECO:0000313" key="2">
    <source>
        <dbReference type="Proteomes" id="UP000009296"/>
    </source>
</evidence>
<dbReference type="eggNOG" id="arCOG14149">
    <property type="taxonomic scope" value="Archaea"/>
</dbReference>
<dbReference type="RefSeq" id="WP_013866472.1">
    <property type="nucleotide sequence ID" value="NC_015636.1"/>
</dbReference>
<accession>F8AKY0</accession>
<gene>
    <name evidence="1" type="ordered locus">Metok_0296</name>
</gene>
<reference evidence="1" key="1">
    <citation type="submission" date="2011-05" db="EMBL/GenBank/DDBJ databases">
        <title>Complete sequence of chromosome of Methanothermococcus okinawensis IH1.</title>
        <authorList>
            <consortium name="US DOE Joint Genome Institute"/>
            <person name="Lucas S."/>
            <person name="Han J."/>
            <person name="Lapidus A."/>
            <person name="Cheng J.-F."/>
            <person name="Goodwin L."/>
            <person name="Pitluck S."/>
            <person name="Peters L."/>
            <person name="Mikhailova N."/>
            <person name="Held B."/>
            <person name="Han C."/>
            <person name="Tapia R."/>
            <person name="Land M."/>
            <person name="Hauser L."/>
            <person name="Kyrpides N."/>
            <person name="Ivanova N."/>
            <person name="Pagani I."/>
            <person name="Sieprawska-Lupa M."/>
            <person name="Takai K."/>
            <person name="Miyazaki J."/>
            <person name="Whitman W."/>
            <person name="Woyke T."/>
        </authorList>
    </citation>
    <scope>NUCLEOTIDE SEQUENCE</scope>
    <source>
        <strain evidence="1">IH1</strain>
    </source>
</reference>
<dbReference type="AlphaFoldDB" id="F8AKY0"/>
<sequence length="347" mass="40019">MIVVKPLNIDDSPKYTYRTRVAKIKISSSVSIETPIRAITNSEMNAKKTIPTPVEINAEIGGVILKFTDKRTRNIKDFISKNKKFNDIKKVVISHLVTMQYFNLRYVLLQPTSSALNYLHTSDSILEKFIRLQCILQKDIEEYNLNIITIPWLNLPIEKFKQVHKKYVESNPNKTIMPVIDPGCDENLLNDILEYVISCEDNDTLNLIGILYKSFRNYRVSYDTIWNSLYDKNIGIVMLDVKRSLSSLYNVSGVHYGEFVVGDILSSYVGVGGPIQKTVNPKPIGQELKLFRKRLLDVTSLSNEIISNPKWVDDIILETNEKSIKNPLLNYQEAEHDKNKKQYFMQY</sequence>
<proteinExistence type="predicted"/>
<name>F8AKY0_METOI</name>
<protein>
    <submittedName>
        <fullName evidence="1">Uncharacterized protein</fullName>
    </submittedName>
</protein>
<dbReference type="STRING" id="647113.Metok_0296"/>
<dbReference type="EMBL" id="CP002792">
    <property type="protein sequence ID" value="AEH06286.1"/>
    <property type="molecule type" value="Genomic_DNA"/>
</dbReference>
<dbReference type="GeneID" id="10772414"/>
<keyword evidence="2" id="KW-1185">Reference proteome</keyword>
<dbReference type="HOGENOM" id="CLU_798358_0_0_2"/>